<dbReference type="Proteomes" id="UP001164250">
    <property type="component" value="Chromosome 1"/>
</dbReference>
<evidence type="ECO:0000313" key="1">
    <source>
        <dbReference type="EMBL" id="KAJ0113243.1"/>
    </source>
</evidence>
<evidence type="ECO:0000313" key="2">
    <source>
        <dbReference type="Proteomes" id="UP001164250"/>
    </source>
</evidence>
<reference evidence="2" key="1">
    <citation type="journal article" date="2023" name="G3 (Bethesda)">
        <title>Genome assembly and association tests identify interacting loci associated with vigor, precocity, and sex in interspecific pistachio rootstocks.</title>
        <authorList>
            <person name="Palmer W."/>
            <person name="Jacygrad E."/>
            <person name="Sagayaradj S."/>
            <person name="Cavanaugh K."/>
            <person name="Han R."/>
            <person name="Bertier L."/>
            <person name="Beede B."/>
            <person name="Kafkas S."/>
            <person name="Golino D."/>
            <person name="Preece J."/>
            <person name="Michelmore R."/>
        </authorList>
    </citation>
    <scope>NUCLEOTIDE SEQUENCE [LARGE SCALE GENOMIC DNA]</scope>
</reference>
<organism evidence="1 2">
    <name type="scientific">Pistacia atlantica</name>
    <dbReference type="NCBI Taxonomy" id="434234"/>
    <lineage>
        <taxon>Eukaryota</taxon>
        <taxon>Viridiplantae</taxon>
        <taxon>Streptophyta</taxon>
        <taxon>Embryophyta</taxon>
        <taxon>Tracheophyta</taxon>
        <taxon>Spermatophyta</taxon>
        <taxon>Magnoliopsida</taxon>
        <taxon>eudicotyledons</taxon>
        <taxon>Gunneridae</taxon>
        <taxon>Pentapetalae</taxon>
        <taxon>rosids</taxon>
        <taxon>malvids</taxon>
        <taxon>Sapindales</taxon>
        <taxon>Anacardiaceae</taxon>
        <taxon>Pistacia</taxon>
    </lineage>
</organism>
<protein>
    <submittedName>
        <fullName evidence="1">Uncharacterized protein</fullName>
    </submittedName>
</protein>
<dbReference type="EMBL" id="CM047897">
    <property type="protein sequence ID" value="KAJ0113243.1"/>
    <property type="molecule type" value="Genomic_DNA"/>
</dbReference>
<comment type="caution">
    <text evidence="1">The sequence shown here is derived from an EMBL/GenBank/DDBJ whole genome shotgun (WGS) entry which is preliminary data.</text>
</comment>
<name>A0ACC1CC22_9ROSI</name>
<keyword evidence="2" id="KW-1185">Reference proteome</keyword>
<sequence>MKRIVIWLRIVTSGRSGEFRLKRGKKAKSAMVEPKSKLLFIIRIQGQNDMHPKTKKILYKLRLTKIFSGVFAMASEGI</sequence>
<gene>
    <name evidence="1" type="ORF">Patl1_02642</name>
</gene>
<accession>A0ACC1CC22</accession>
<proteinExistence type="predicted"/>